<dbReference type="EMBL" id="FONA01000001">
    <property type="protein sequence ID" value="SFD74472.1"/>
    <property type="molecule type" value="Genomic_DNA"/>
</dbReference>
<organism evidence="1 2">
    <name type="scientific">Thermophagus xiamenensis</name>
    <dbReference type="NCBI Taxonomy" id="385682"/>
    <lineage>
        <taxon>Bacteria</taxon>
        <taxon>Pseudomonadati</taxon>
        <taxon>Bacteroidota</taxon>
        <taxon>Bacteroidia</taxon>
        <taxon>Marinilabiliales</taxon>
        <taxon>Marinilabiliaceae</taxon>
        <taxon>Thermophagus</taxon>
    </lineage>
</organism>
<dbReference type="AlphaFoldDB" id="A0A1I1UUH2"/>
<proteinExistence type="predicted"/>
<name>A0A1I1UUH2_9BACT</name>
<reference evidence="1 2" key="1">
    <citation type="submission" date="2016-10" db="EMBL/GenBank/DDBJ databases">
        <authorList>
            <person name="de Groot N.N."/>
        </authorList>
    </citation>
    <scope>NUCLEOTIDE SEQUENCE [LARGE SCALE GENOMIC DNA]</scope>
    <source>
        <strain evidence="1 2">DSM 19012</strain>
    </source>
</reference>
<evidence type="ECO:0000313" key="2">
    <source>
        <dbReference type="Proteomes" id="UP000181976"/>
    </source>
</evidence>
<dbReference type="STRING" id="385682.SAMN05444380_101207"/>
<dbReference type="InParanoid" id="A0A1I1UUH2"/>
<gene>
    <name evidence="1" type="ORF">SAMN05444380_101207</name>
</gene>
<keyword evidence="2" id="KW-1185">Reference proteome</keyword>
<dbReference type="Proteomes" id="UP000181976">
    <property type="component" value="Unassembled WGS sequence"/>
</dbReference>
<accession>A0A1I1UUH2</accession>
<sequence>MVCNNRWPDYKFCSFDDEVLFLTLGFLMKLMGKEDTKAEVHRQKAEEVNSH</sequence>
<protein>
    <submittedName>
        <fullName evidence="1">Uncharacterized protein</fullName>
    </submittedName>
</protein>
<evidence type="ECO:0000313" key="1">
    <source>
        <dbReference type="EMBL" id="SFD74472.1"/>
    </source>
</evidence>